<gene>
    <name evidence="1" type="ORF">N7463_002060</name>
</gene>
<evidence type="ECO:0000313" key="2">
    <source>
        <dbReference type="Proteomes" id="UP001149954"/>
    </source>
</evidence>
<dbReference type="AlphaFoldDB" id="A0A9X0C7Z4"/>
<evidence type="ECO:0000313" key="1">
    <source>
        <dbReference type="EMBL" id="KAJ5512508.1"/>
    </source>
</evidence>
<protein>
    <submittedName>
        <fullName evidence="1">Uncharacterized protein</fullName>
    </submittedName>
</protein>
<comment type="caution">
    <text evidence="1">The sequence shown here is derived from an EMBL/GenBank/DDBJ whole genome shotgun (WGS) entry which is preliminary data.</text>
</comment>
<dbReference type="Proteomes" id="UP001149954">
    <property type="component" value="Unassembled WGS sequence"/>
</dbReference>
<accession>A0A9X0C7Z4</accession>
<reference evidence="1" key="2">
    <citation type="journal article" date="2023" name="IMA Fungus">
        <title>Comparative genomic study of the Penicillium genus elucidates a diverse pangenome and 15 lateral gene transfer events.</title>
        <authorList>
            <person name="Petersen C."/>
            <person name="Sorensen T."/>
            <person name="Nielsen M.R."/>
            <person name="Sondergaard T.E."/>
            <person name="Sorensen J.L."/>
            <person name="Fitzpatrick D.A."/>
            <person name="Frisvad J.C."/>
            <person name="Nielsen K.L."/>
        </authorList>
    </citation>
    <scope>NUCLEOTIDE SEQUENCE</scope>
    <source>
        <strain evidence="1">IBT 29495</strain>
    </source>
</reference>
<dbReference type="EMBL" id="JAPWDS010000002">
    <property type="protein sequence ID" value="KAJ5512508.1"/>
    <property type="molecule type" value="Genomic_DNA"/>
</dbReference>
<keyword evidence="2" id="KW-1185">Reference proteome</keyword>
<reference evidence="1" key="1">
    <citation type="submission" date="2022-12" db="EMBL/GenBank/DDBJ databases">
        <authorList>
            <person name="Petersen C."/>
        </authorList>
    </citation>
    <scope>NUCLEOTIDE SEQUENCE</scope>
    <source>
        <strain evidence="1">IBT 29495</strain>
    </source>
</reference>
<proteinExistence type="predicted"/>
<sequence length="99" mass="11073">MYMQANAFIGGTMLAITCRGPRVCAGTKQGGRTGVSMPRCSLSEKVTSRHSLVESDNTLPVSANNHLVWLEKMQQRHDHWAHFFAIHHERFSGISYAKS</sequence>
<organism evidence="1 2">
    <name type="scientific">Penicillium fimorum</name>
    <dbReference type="NCBI Taxonomy" id="1882269"/>
    <lineage>
        <taxon>Eukaryota</taxon>
        <taxon>Fungi</taxon>
        <taxon>Dikarya</taxon>
        <taxon>Ascomycota</taxon>
        <taxon>Pezizomycotina</taxon>
        <taxon>Eurotiomycetes</taxon>
        <taxon>Eurotiomycetidae</taxon>
        <taxon>Eurotiales</taxon>
        <taxon>Aspergillaceae</taxon>
        <taxon>Penicillium</taxon>
    </lineage>
</organism>
<name>A0A9X0C7Z4_9EURO</name>
<dbReference type="OrthoDB" id="10391172at2759"/>